<reference evidence="6 7" key="1">
    <citation type="submission" date="2024-09" db="EMBL/GenBank/DDBJ databases">
        <title>Chromosome-scale assembly of Riccia sorocarpa.</title>
        <authorList>
            <person name="Paukszto L."/>
        </authorList>
    </citation>
    <scope>NUCLEOTIDE SEQUENCE [LARGE SCALE GENOMIC DNA]</scope>
    <source>
        <strain evidence="6">LP-2024</strain>
        <tissue evidence="6">Aerial parts of the thallus</tissue>
    </source>
</reference>
<dbReference type="PRINTS" id="PR00364">
    <property type="entry name" value="DISEASERSIST"/>
</dbReference>
<dbReference type="PANTHER" id="PTHR36766">
    <property type="entry name" value="PLANT BROAD-SPECTRUM MILDEW RESISTANCE PROTEIN RPW8"/>
    <property type="match status" value="1"/>
</dbReference>
<dbReference type="SUPFAM" id="SSF52058">
    <property type="entry name" value="L domain-like"/>
    <property type="match status" value="1"/>
</dbReference>
<dbReference type="SUPFAM" id="SSF53474">
    <property type="entry name" value="alpha/beta-Hydrolases"/>
    <property type="match status" value="1"/>
</dbReference>
<dbReference type="Pfam" id="PF23598">
    <property type="entry name" value="LRR_14"/>
    <property type="match status" value="1"/>
</dbReference>
<dbReference type="InterPro" id="IPR055414">
    <property type="entry name" value="LRR_R13L4/SHOC2-like"/>
</dbReference>
<dbReference type="InterPro" id="IPR029058">
    <property type="entry name" value="AB_hydrolase_fold"/>
</dbReference>
<feature type="domain" description="Disease resistance R13L4/SHOC-2-like LRR" evidence="5">
    <location>
        <begin position="750"/>
        <end position="865"/>
    </location>
</feature>
<dbReference type="InterPro" id="IPR002182">
    <property type="entry name" value="NB-ARC"/>
</dbReference>
<accession>A0ABD3I3Q1</accession>
<evidence type="ECO:0000256" key="3">
    <source>
        <dbReference type="SAM" id="MobiDB-lite"/>
    </source>
</evidence>
<dbReference type="SUPFAM" id="SSF52540">
    <property type="entry name" value="P-loop containing nucleoside triphosphate hydrolases"/>
    <property type="match status" value="1"/>
</dbReference>
<dbReference type="Gene3D" id="1.10.8.430">
    <property type="entry name" value="Helical domain of apoptotic protease-activating factors"/>
    <property type="match status" value="1"/>
</dbReference>
<evidence type="ECO:0000256" key="2">
    <source>
        <dbReference type="ARBA" id="ARBA00022737"/>
    </source>
</evidence>
<dbReference type="Gene3D" id="3.40.50.300">
    <property type="entry name" value="P-loop containing nucleotide triphosphate hydrolases"/>
    <property type="match status" value="1"/>
</dbReference>
<dbReference type="EMBL" id="JBJQOH010000002">
    <property type="protein sequence ID" value="KAL3698031.1"/>
    <property type="molecule type" value="Genomic_DNA"/>
</dbReference>
<dbReference type="SUPFAM" id="SSF52047">
    <property type="entry name" value="RNI-like"/>
    <property type="match status" value="1"/>
</dbReference>
<feature type="domain" description="NB-ARC" evidence="4">
    <location>
        <begin position="289"/>
        <end position="447"/>
    </location>
</feature>
<dbReference type="InterPro" id="IPR027417">
    <property type="entry name" value="P-loop_NTPase"/>
</dbReference>
<evidence type="ECO:0000259" key="5">
    <source>
        <dbReference type="Pfam" id="PF23598"/>
    </source>
</evidence>
<dbReference type="Gene3D" id="3.80.10.10">
    <property type="entry name" value="Ribonuclease Inhibitor"/>
    <property type="match status" value="3"/>
</dbReference>
<dbReference type="InterPro" id="IPR003591">
    <property type="entry name" value="Leu-rich_rpt_typical-subtyp"/>
</dbReference>
<organism evidence="6 7">
    <name type="scientific">Riccia sorocarpa</name>
    <dbReference type="NCBI Taxonomy" id="122646"/>
    <lineage>
        <taxon>Eukaryota</taxon>
        <taxon>Viridiplantae</taxon>
        <taxon>Streptophyta</taxon>
        <taxon>Embryophyta</taxon>
        <taxon>Marchantiophyta</taxon>
        <taxon>Marchantiopsida</taxon>
        <taxon>Marchantiidae</taxon>
        <taxon>Marchantiales</taxon>
        <taxon>Ricciaceae</taxon>
        <taxon>Riccia</taxon>
    </lineage>
</organism>
<name>A0ABD3I3Q1_9MARC</name>
<dbReference type="SMART" id="SM00369">
    <property type="entry name" value="LRR_TYP"/>
    <property type="match status" value="3"/>
</dbReference>
<evidence type="ECO:0000313" key="7">
    <source>
        <dbReference type="Proteomes" id="UP001633002"/>
    </source>
</evidence>
<dbReference type="GO" id="GO:0006952">
    <property type="term" value="P:defense response"/>
    <property type="evidence" value="ECO:0007669"/>
    <property type="project" value="UniProtKB-KW"/>
</dbReference>
<proteinExistence type="predicted"/>
<evidence type="ECO:0000313" key="6">
    <source>
        <dbReference type="EMBL" id="KAL3698031.1"/>
    </source>
</evidence>
<dbReference type="Proteomes" id="UP001633002">
    <property type="component" value="Unassembled WGS sequence"/>
</dbReference>
<dbReference type="AlphaFoldDB" id="A0ABD3I3Q1"/>
<dbReference type="Pfam" id="PF00931">
    <property type="entry name" value="NB-ARC"/>
    <property type="match status" value="1"/>
</dbReference>
<keyword evidence="7" id="KW-1185">Reference proteome</keyword>
<gene>
    <name evidence="6" type="ORF">R1sor_012107</name>
</gene>
<dbReference type="InterPro" id="IPR042197">
    <property type="entry name" value="Apaf_helical"/>
</dbReference>
<comment type="caution">
    <text evidence="6">The sequence shown here is derived from an EMBL/GenBank/DDBJ whole genome shotgun (WGS) entry which is preliminary data.</text>
</comment>
<feature type="region of interest" description="Disordered" evidence="3">
    <location>
        <begin position="25"/>
        <end position="46"/>
    </location>
</feature>
<keyword evidence="2" id="KW-0677">Repeat</keyword>
<protein>
    <submittedName>
        <fullName evidence="6">Uncharacterized protein</fullName>
    </submittedName>
</protein>
<evidence type="ECO:0000259" key="4">
    <source>
        <dbReference type="Pfam" id="PF00931"/>
    </source>
</evidence>
<evidence type="ECO:0000256" key="1">
    <source>
        <dbReference type="ARBA" id="ARBA00022614"/>
    </source>
</evidence>
<dbReference type="InterPro" id="IPR032675">
    <property type="entry name" value="LRR_dom_sf"/>
</dbReference>
<dbReference type="PANTHER" id="PTHR36766:SF30">
    <property type="entry name" value="TIR-NBS TYPE DISEASE RESISTANCE PROTEIN-RELATED"/>
    <property type="match status" value="1"/>
</dbReference>
<sequence length="1230" mass="138853">MLTRRKKDQSSVELKTSTSGRYDKTDKFEVPLAGASDSNRDAQSSGEGIKKISDAIYEFYGPESADEANLDITGLNTDTGGVFDLYLITENLLHEITSAREGHAYTPVILVGHGFGGIVMKAICVRAQKYKEMSVAGEKLDMFLESVRGLCFYATPHLGIEGVEPPAGTEGPLLRWMRILNADSARLHEDFRKLWRARSYRWIIFGFGQVKSTRQGLRVPEASSRLMADKYFTVSGDHFSVSRPSDKTSNKYTHLTDLIRDVQRQAEFERRPPLMVPKEIVGVDALVTEILEKHLRDHKFVGISGMGGVGKSTLAKLVFNKVFAKFEYTCFIEEIKRIPRTKEEAKSLVWEKMRHHGIPVSSASGSSGRSGWHQVMGKSLLVVFDDVDNSDHVTLLEEIVYDNGMEESRFVLTSRNAERLRNVKTIRLDALGREDAKKLFTLYAFPGQPDPPELFSKVLEEVVDGCEGLPLTLEVLGRYLKGQRIELWKEIPAALRECDEEIADLEEKVWAKLQLSYDGLPGREVKNMFLDILSVFMPDNPSYHTSFSAADAKIAWSSTDKVVFNRLQILKDRALVTVRGEEEATFDSGCDYTEFYMHEHLRRMGQRIVRREGRSFNLYRSWKYPFDGTVIFQGDQELEKVVTSQVYIDEKVLRFYEQTCPFCIMRKVWPNLTAIRYMEFVVYASDSCEGCRNRGVALPNTLVLLSFDSFFRSNLVFSEGAGGGGYHVDDTRGTVLLTRCSSLVKVSIYKCKTVDLGGLGELQRLRVLRIQDCKVVTNWPTSLMKLRNLERLELFELHPFTWPISLGDLTNLQALIISSWDVHSVPSSLRKLTSLRVLEIHSILDTSTIVNIMGSLRQLQDLRVTHFGTLEIPDTFGNLTSLKTVTLGQIKSLPASFSTLTQLENVSLRGEFWRVQGGKRCDKRQPVEVRADGAVLDVLQGFITKQKHLVLQCALWASTVVVRNMINLESLTIIVGRSQAAVPDVFGGLQKLQSFTLVCRAVENSLVVSLGRLSALEELYLACETLQQLPDVFGRSSTLKTLWIAYSLNDALVGCDYLVQLPDEFTLRNESFWWPVRILVGCWSRSQYLESKPWDTLRLLPEAICQLSHLEYLSLRHLQKLRWLPEALGDLHSLRELEICRCAMESLPESLGRLSSLTHLGVTYCDNLKTLPGTIGDLSSLTYLDLSGSAIHSLPGTFSNLSQLKELCIIECKNLELPADMGGTRIIERY</sequence>
<keyword evidence="1" id="KW-0433">Leucine-rich repeat</keyword>